<accession>A0ABP9XW94</accession>
<feature type="domain" description="Glutamine amidotransferase" evidence="1">
    <location>
        <begin position="66"/>
        <end position="211"/>
    </location>
</feature>
<sequence length="258" mass="29510">MTKSTLRFALLVCDTPLPEVIEKYGDYTKQYPAIFEKASANANVNLVWDFFDVVDAQVYPSLQDISNRKYDAIVLTGSKYNAHDDTPWILKLIEFLQAVQNEPYIGLVKLVGICFGHQVMLRSAGGVTERNTKDWEVGFTEIELNQKGKDFFKTEKTKLRINQLHRDHVSVLPKGFVCLASTENTANHATVSENGQCITVQGHPEFNRDTMKIIIEKRTESGVFQKEQSTQWLSRLKSEGPEMEDVWLIEKFIEFIIL</sequence>
<evidence type="ECO:0000259" key="1">
    <source>
        <dbReference type="Pfam" id="PF00117"/>
    </source>
</evidence>
<dbReference type="InterPro" id="IPR017926">
    <property type="entry name" value="GATASE"/>
</dbReference>
<reference evidence="2 3" key="1">
    <citation type="submission" date="2024-04" db="EMBL/GenBank/DDBJ databases">
        <title>genome sequences of Mucor flavus KT1a and Helicostylum pulchrum KT1b strains isolation_sourced from the surface of a dry-aged beef.</title>
        <authorList>
            <person name="Toyotome T."/>
            <person name="Hosono M."/>
            <person name="Torimaru M."/>
            <person name="Fukuda K."/>
            <person name="Mikami N."/>
        </authorList>
    </citation>
    <scope>NUCLEOTIDE SEQUENCE [LARGE SCALE GENOMIC DNA]</scope>
    <source>
        <strain evidence="2 3">KT1b</strain>
    </source>
</reference>
<proteinExistence type="predicted"/>
<dbReference type="InterPro" id="IPR029062">
    <property type="entry name" value="Class_I_gatase-like"/>
</dbReference>
<dbReference type="SUPFAM" id="SSF52317">
    <property type="entry name" value="Class I glutamine amidotransferase-like"/>
    <property type="match status" value="1"/>
</dbReference>
<dbReference type="Proteomes" id="UP001476247">
    <property type="component" value="Unassembled WGS sequence"/>
</dbReference>
<dbReference type="Gene3D" id="3.40.50.880">
    <property type="match status" value="1"/>
</dbReference>
<name>A0ABP9XW94_9FUNG</name>
<organism evidence="2 3">
    <name type="scientific">Helicostylum pulchrum</name>
    <dbReference type="NCBI Taxonomy" id="562976"/>
    <lineage>
        <taxon>Eukaryota</taxon>
        <taxon>Fungi</taxon>
        <taxon>Fungi incertae sedis</taxon>
        <taxon>Mucoromycota</taxon>
        <taxon>Mucoromycotina</taxon>
        <taxon>Mucoromycetes</taxon>
        <taxon>Mucorales</taxon>
        <taxon>Mucorineae</taxon>
        <taxon>Mucoraceae</taxon>
        <taxon>Helicostylum</taxon>
    </lineage>
</organism>
<dbReference type="Pfam" id="PF00117">
    <property type="entry name" value="GATase"/>
    <property type="match status" value="1"/>
</dbReference>
<dbReference type="PANTHER" id="PTHR42695:SF5">
    <property type="entry name" value="GLUTAMINE AMIDOTRANSFERASE YLR126C-RELATED"/>
    <property type="match status" value="1"/>
</dbReference>
<protein>
    <recommendedName>
        <fullName evidence="1">Glutamine amidotransferase domain-containing protein</fullName>
    </recommendedName>
</protein>
<dbReference type="EMBL" id="BAABUJ010000011">
    <property type="protein sequence ID" value="GAA5799049.1"/>
    <property type="molecule type" value="Genomic_DNA"/>
</dbReference>
<dbReference type="CDD" id="cd01741">
    <property type="entry name" value="GATase1_1"/>
    <property type="match status" value="1"/>
</dbReference>
<evidence type="ECO:0000313" key="2">
    <source>
        <dbReference type="EMBL" id="GAA5799049.1"/>
    </source>
</evidence>
<dbReference type="InterPro" id="IPR044992">
    <property type="entry name" value="ChyE-like"/>
</dbReference>
<evidence type="ECO:0000313" key="3">
    <source>
        <dbReference type="Proteomes" id="UP001476247"/>
    </source>
</evidence>
<gene>
    <name evidence="2" type="ORF">HPULCUR_004458</name>
</gene>
<dbReference type="PANTHER" id="PTHR42695">
    <property type="entry name" value="GLUTAMINE AMIDOTRANSFERASE YLR126C-RELATED"/>
    <property type="match status" value="1"/>
</dbReference>
<dbReference type="PROSITE" id="PS51273">
    <property type="entry name" value="GATASE_TYPE_1"/>
    <property type="match status" value="1"/>
</dbReference>
<comment type="caution">
    <text evidence="2">The sequence shown here is derived from an EMBL/GenBank/DDBJ whole genome shotgun (WGS) entry which is preliminary data.</text>
</comment>
<keyword evidence="3" id="KW-1185">Reference proteome</keyword>